<gene>
    <name evidence="1" type="ORF">RRG08_031804</name>
</gene>
<organism evidence="1 2">
    <name type="scientific">Elysia crispata</name>
    <name type="common">lettuce slug</name>
    <dbReference type="NCBI Taxonomy" id="231223"/>
    <lineage>
        <taxon>Eukaryota</taxon>
        <taxon>Metazoa</taxon>
        <taxon>Spiralia</taxon>
        <taxon>Lophotrochozoa</taxon>
        <taxon>Mollusca</taxon>
        <taxon>Gastropoda</taxon>
        <taxon>Heterobranchia</taxon>
        <taxon>Euthyneura</taxon>
        <taxon>Panpulmonata</taxon>
        <taxon>Sacoglossa</taxon>
        <taxon>Placobranchoidea</taxon>
        <taxon>Plakobranchidae</taxon>
        <taxon>Elysia</taxon>
    </lineage>
</organism>
<evidence type="ECO:0000313" key="2">
    <source>
        <dbReference type="Proteomes" id="UP001283361"/>
    </source>
</evidence>
<protein>
    <submittedName>
        <fullName evidence="1">Uncharacterized protein</fullName>
    </submittedName>
</protein>
<dbReference type="AlphaFoldDB" id="A0AAE0Y5L0"/>
<sequence length="145" mass="16778">MPALGFRSHNDIFAGRDTDIDYGDQKSPGPRFLVWVDELKVNVIKRCPKGAVFHVNFSGRKPGHRKYWIFSRKVITYTDDLELALAVLKLTMVNKTIFSQHLISIQYSINGFDTCLPRKLLETGRTYYRGMEYYCRGQVIAVIIR</sequence>
<dbReference type="Proteomes" id="UP001283361">
    <property type="component" value="Unassembled WGS sequence"/>
</dbReference>
<name>A0AAE0Y5L0_9GAST</name>
<comment type="caution">
    <text evidence="1">The sequence shown here is derived from an EMBL/GenBank/DDBJ whole genome shotgun (WGS) entry which is preliminary data.</text>
</comment>
<keyword evidence="2" id="KW-1185">Reference proteome</keyword>
<reference evidence="1" key="1">
    <citation type="journal article" date="2023" name="G3 (Bethesda)">
        <title>A reference genome for the long-term kleptoplast-retaining sea slug Elysia crispata morphotype clarki.</title>
        <authorList>
            <person name="Eastman K.E."/>
            <person name="Pendleton A.L."/>
            <person name="Shaikh M.A."/>
            <person name="Suttiyut T."/>
            <person name="Ogas R."/>
            <person name="Tomko P."/>
            <person name="Gavelis G."/>
            <person name="Widhalm J.R."/>
            <person name="Wisecaver J.H."/>
        </authorList>
    </citation>
    <scope>NUCLEOTIDE SEQUENCE</scope>
    <source>
        <strain evidence="1">ECLA1</strain>
    </source>
</reference>
<dbReference type="EMBL" id="JAWDGP010006875">
    <property type="protein sequence ID" value="KAK3733864.1"/>
    <property type="molecule type" value="Genomic_DNA"/>
</dbReference>
<evidence type="ECO:0000313" key="1">
    <source>
        <dbReference type="EMBL" id="KAK3733864.1"/>
    </source>
</evidence>
<proteinExistence type="predicted"/>
<accession>A0AAE0Y5L0</accession>